<dbReference type="STRING" id="201973.SAMN04488025_13329"/>
<evidence type="ECO:0000256" key="2">
    <source>
        <dbReference type="SAM" id="MobiDB-lite"/>
    </source>
</evidence>
<evidence type="ECO:0000313" key="3">
    <source>
        <dbReference type="EMBL" id="SFG43141.1"/>
    </source>
</evidence>
<organism evidence="3 4">
    <name type="scientific">Planifilum fulgidum</name>
    <dbReference type="NCBI Taxonomy" id="201973"/>
    <lineage>
        <taxon>Bacteria</taxon>
        <taxon>Bacillati</taxon>
        <taxon>Bacillota</taxon>
        <taxon>Bacilli</taxon>
        <taxon>Bacillales</taxon>
        <taxon>Thermoactinomycetaceae</taxon>
        <taxon>Planifilum</taxon>
    </lineage>
</organism>
<evidence type="ECO:0000256" key="1">
    <source>
        <dbReference type="SAM" id="Coils"/>
    </source>
</evidence>
<keyword evidence="1" id="KW-0175">Coiled coil</keyword>
<dbReference type="AlphaFoldDB" id="A0A1I2RZF5"/>
<reference evidence="3 4" key="1">
    <citation type="submission" date="2016-10" db="EMBL/GenBank/DDBJ databases">
        <authorList>
            <person name="de Groot N.N."/>
        </authorList>
    </citation>
    <scope>NUCLEOTIDE SEQUENCE [LARGE SCALE GENOMIC DNA]</scope>
    <source>
        <strain evidence="3 4">DSM 44945</strain>
    </source>
</reference>
<sequence>MNETRRQAGRDRRRGTEKTPRSLKPAVSQARQGMDRWDLKRLAERMEQLEKKQRLLVAEAARLREENRFLRKEVKILGDVVLEVYHFLYQLLGKKPPDGRIHSRADRS</sequence>
<gene>
    <name evidence="3" type="ORF">SAMN04488025_13329</name>
</gene>
<feature type="coiled-coil region" evidence="1">
    <location>
        <begin position="39"/>
        <end position="73"/>
    </location>
</feature>
<feature type="region of interest" description="Disordered" evidence="2">
    <location>
        <begin position="1"/>
        <end position="31"/>
    </location>
</feature>
<name>A0A1I2RZF5_9BACL</name>
<proteinExistence type="predicted"/>
<protein>
    <submittedName>
        <fullName evidence="3">Uncharacterized protein</fullName>
    </submittedName>
</protein>
<accession>A0A1I2RZF5</accession>
<dbReference type="EMBL" id="FOOK01000033">
    <property type="protein sequence ID" value="SFG43141.1"/>
    <property type="molecule type" value="Genomic_DNA"/>
</dbReference>
<keyword evidence="4" id="KW-1185">Reference proteome</keyword>
<dbReference type="Proteomes" id="UP000198661">
    <property type="component" value="Unassembled WGS sequence"/>
</dbReference>
<evidence type="ECO:0000313" key="4">
    <source>
        <dbReference type="Proteomes" id="UP000198661"/>
    </source>
</evidence>
<feature type="compositionally biased region" description="Basic and acidic residues" evidence="2">
    <location>
        <begin position="1"/>
        <end position="20"/>
    </location>
</feature>